<feature type="domain" description="Ig-like" evidence="4">
    <location>
        <begin position="390"/>
        <end position="493"/>
    </location>
</feature>
<reference evidence="5" key="2">
    <citation type="submission" date="2025-08" db="UniProtKB">
        <authorList>
            <consortium name="Ensembl"/>
        </authorList>
    </citation>
    <scope>IDENTIFICATION</scope>
</reference>
<dbReference type="Ensembl" id="ENSSFOT00015075919.1">
    <property type="protein sequence ID" value="ENSSFOP00015057576.1"/>
    <property type="gene ID" value="ENSSFOG00015023829.2"/>
</dbReference>
<keyword evidence="3" id="KW-0812">Transmembrane</keyword>
<dbReference type="Pfam" id="PF07654">
    <property type="entry name" value="C1-set"/>
    <property type="match status" value="6"/>
</dbReference>
<dbReference type="PANTHER" id="PTHR23411">
    <property type="entry name" value="TAPASIN"/>
    <property type="match status" value="1"/>
</dbReference>
<feature type="domain" description="Ig-like" evidence="4">
    <location>
        <begin position="201"/>
        <end position="279"/>
    </location>
</feature>
<evidence type="ECO:0000256" key="1">
    <source>
        <dbReference type="ARBA" id="ARBA00023157"/>
    </source>
</evidence>
<keyword evidence="3" id="KW-1133">Transmembrane helix</keyword>
<evidence type="ECO:0000256" key="2">
    <source>
        <dbReference type="ARBA" id="ARBA00023319"/>
    </source>
</evidence>
<evidence type="ECO:0000256" key="3">
    <source>
        <dbReference type="SAM" id="Phobius"/>
    </source>
</evidence>
<dbReference type="InterPro" id="IPR036179">
    <property type="entry name" value="Ig-like_dom_sf"/>
</dbReference>
<reference evidence="5 6" key="1">
    <citation type="submission" date="2019-04" db="EMBL/GenBank/DDBJ databases">
        <authorList>
            <consortium name="Wellcome Sanger Institute Data Sharing"/>
        </authorList>
    </citation>
    <scope>NUCLEOTIDE SEQUENCE [LARGE SCALE GENOMIC DNA]</scope>
</reference>
<dbReference type="InterPro" id="IPR007110">
    <property type="entry name" value="Ig-like_dom"/>
</dbReference>
<dbReference type="GeneTree" id="ENSGT00940000163371"/>
<evidence type="ECO:0000259" key="4">
    <source>
        <dbReference type="PROSITE" id="PS50835"/>
    </source>
</evidence>
<dbReference type="CDD" id="cd00098">
    <property type="entry name" value="IgC1"/>
    <property type="match status" value="3"/>
</dbReference>
<keyword evidence="3" id="KW-0472">Membrane</keyword>
<reference evidence="5" key="3">
    <citation type="submission" date="2025-09" db="UniProtKB">
        <authorList>
            <consortium name="Ensembl"/>
        </authorList>
    </citation>
    <scope>IDENTIFICATION</scope>
</reference>
<proteinExistence type="predicted"/>
<dbReference type="InterPro" id="IPR050380">
    <property type="entry name" value="Immune_Resp_Modulators"/>
</dbReference>
<dbReference type="PROSITE" id="PS50835">
    <property type="entry name" value="IG_LIKE"/>
    <property type="match status" value="7"/>
</dbReference>
<dbReference type="Gene3D" id="2.60.40.10">
    <property type="entry name" value="Immunoglobulins"/>
    <property type="match status" value="7"/>
</dbReference>
<dbReference type="Proteomes" id="UP000694397">
    <property type="component" value="Chromosome 3"/>
</dbReference>
<dbReference type="SMART" id="SM00407">
    <property type="entry name" value="IGc1"/>
    <property type="match status" value="4"/>
</dbReference>
<keyword evidence="1" id="KW-1015">Disulfide bond</keyword>
<dbReference type="Pfam" id="PF08205">
    <property type="entry name" value="C2-set_2"/>
    <property type="match status" value="1"/>
</dbReference>
<name>A0A8C9TZT5_SCLFO</name>
<evidence type="ECO:0000313" key="5">
    <source>
        <dbReference type="Ensembl" id="ENSSFOP00015057576.1"/>
    </source>
</evidence>
<feature type="domain" description="Ig-like" evidence="4">
    <location>
        <begin position="307"/>
        <end position="384"/>
    </location>
</feature>
<dbReference type="AlphaFoldDB" id="A0A8C9TZT5"/>
<dbReference type="InterPro" id="IPR013783">
    <property type="entry name" value="Ig-like_fold"/>
</dbReference>
<feature type="transmembrane region" description="Helical" evidence="3">
    <location>
        <begin position="726"/>
        <end position="750"/>
    </location>
</feature>
<feature type="domain" description="Ig-like" evidence="4">
    <location>
        <begin position="501"/>
        <end position="594"/>
    </location>
</feature>
<protein>
    <recommendedName>
        <fullName evidence="4">Ig-like domain-containing protein</fullName>
    </recommendedName>
</protein>
<organism evidence="5 6">
    <name type="scientific">Scleropages formosus</name>
    <name type="common">Asian bonytongue</name>
    <name type="synonym">Osteoglossum formosum</name>
    <dbReference type="NCBI Taxonomy" id="113540"/>
    <lineage>
        <taxon>Eukaryota</taxon>
        <taxon>Metazoa</taxon>
        <taxon>Chordata</taxon>
        <taxon>Craniata</taxon>
        <taxon>Vertebrata</taxon>
        <taxon>Euteleostomi</taxon>
        <taxon>Actinopterygii</taxon>
        <taxon>Neopterygii</taxon>
        <taxon>Teleostei</taxon>
        <taxon>Osteoglossocephala</taxon>
        <taxon>Osteoglossomorpha</taxon>
        <taxon>Osteoglossiformes</taxon>
        <taxon>Osteoglossidae</taxon>
        <taxon>Scleropages</taxon>
    </lineage>
</organism>
<sequence length="758" mass="84302">MHPPHWSKTGKGKVAFLVCTVEAPEPVTVNWYRDGSPVYTMSEKSVKEGHMIINITKLEVKADNWTSGSEYKCQISKGTEIREEKTSICSAYPFVRPSIVVKKPRLQSFVNDNKDKVTAQCKVASLYPVKVFWVLDGLRKTSGEQSITDFGNRTQSITSNLTVSKKDWTGFKAVTCHAEHPCLNSTESIQLKGPQALNSTPEIRRTIPHPERNNHMELECMVKGLSPGEIYITFQANGKDISRPQFIDLSSETSVVTHFAVPTNQWKPENTFTCKVSQGYVKPLKSKPTGQIFGETSVELLILPRLKGETNDKKLVCLASGFNPQIKWYSGTTELQATANKALMAENGLVTVASEIILHSDWENWISFSCEVNDRSQTIRKNISKCAVMPLASWMAQLSLEGPNSVSSGLEGTVSVTCMAVAYDLNSSSLAWRVDGHIQEGEMLNVEHGRNIDGMQTLRNRLNVTVQDWLANKRITCVVKHPCSKQTQEKHITRGNDTQRPTVQIINLMDSGPLNSTSSSLLCLISNFFPDIISVHWELSGTKLAPSMYASSAVARQANSTYSMYSMLLVPPSDLQQDLYGCVVRHEFSEQPIAATFQRKPKENAPVVPPSPPTATLLQSSTELVCLVQGFNPAPINITWFLNHVTELLEHNTTGPSQGLDGTFTVISHLRTSISDSTPGTVYTCAVTHGTTWLRVNISKQEIIEQDIYFDGTNYHDMMEESIEEIWKATCIFLVLFIISLIYGSSITFMKVTPAFLK</sequence>
<dbReference type="InterPro" id="IPR013162">
    <property type="entry name" value="CD80_C2-set"/>
</dbReference>
<feature type="domain" description="Ig-like" evidence="4">
    <location>
        <begin position="606"/>
        <end position="699"/>
    </location>
</feature>
<keyword evidence="2" id="KW-0393">Immunoglobulin domain</keyword>
<dbReference type="InterPro" id="IPR003597">
    <property type="entry name" value="Ig_C1-set"/>
</dbReference>
<keyword evidence="6" id="KW-1185">Reference proteome</keyword>
<accession>A0A8C9TZT5</accession>
<evidence type="ECO:0000313" key="6">
    <source>
        <dbReference type="Proteomes" id="UP000694397"/>
    </source>
</evidence>
<feature type="domain" description="Ig-like" evidence="4">
    <location>
        <begin position="11"/>
        <end position="89"/>
    </location>
</feature>
<feature type="domain" description="Ig-like" evidence="4">
    <location>
        <begin position="97"/>
        <end position="190"/>
    </location>
</feature>
<dbReference type="SUPFAM" id="SSF48726">
    <property type="entry name" value="Immunoglobulin"/>
    <property type="match status" value="7"/>
</dbReference>
<dbReference type="OrthoDB" id="9945861at2759"/>